<dbReference type="RefSeq" id="WP_099556028.1">
    <property type="nucleotide sequence ID" value="NZ_LT960614.1"/>
</dbReference>
<dbReference type="EMBL" id="LT960614">
    <property type="protein sequence ID" value="SON55527.1"/>
    <property type="molecule type" value="Genomic_DNA"/>
</dbReference>
<dbReference type="AlphaFoldDB" id="A0A2C9D5C5"/>
<dbReference type="Proteomes" id="UP000223606">
    <property type="component" value="Chromosome 1"/>
</dbReference>
<proteinExistence type="predicted"/>
<protein>
    <submittedName>
        <fullName evidence="1">Uncharacterized protein</fullName>
    </submittedName>
</protein>
<gene>
    <name evidence="1" type="ORF">HDIA_1986</name>
</gene>
<name>A0A2C9D5C5_9HYPH</name>
<evidence type="ECO:0000313" key="2">
    <source>
        <dbReference type="Proteomes" id="UP000223606"/>
    </source>
</evidence>
<sequence length="130" mass="13972">MDIDAAFADAGSVLLDRLGGVVTIAPWADGKMSGGPDALRTELVDVPAFFDRNPDLTQIGGGNDVAMRAKAMTDGPTVTLRLADLGHVPREGDRLLRVDPDSGAREHYRISRIGNDMPGWLILYLSPVKM</sequence>
<keyword evidence="2" id="KW-1185">Reference proteome</keyword>
<dbReference type="OrthoDB" id="8421007at2"/>
<reference evidence="2" key="1">
    <citation type="submission" date="2017-09" db="EMBL/GenBank/DDBJ databases">
        <title>Genome sequence of Nannocystis excedens DSM 71.</title>
        <authorList>
            <person name="Blom J."/>
        </authorList>
    </citation>
    <scope>NUCLEOTIDE SEQUENCE [LARGE SCALE GENOMIC DNA]</scope>
    <source>
        <strain evidence="2">type strain: E19</strain>
    </source>
</reference>
<evidence type="ECO:0000313" key="1">
    <source>
        <dbReference type="EMBL" id="SON55527.1"/>
    </source>
</evidence>
<dbReference type="KEGG" id="hdi:HDIA_1986"/>
<organism evidence="1 2">
    <name type="scientific">Hartmannibacter diazotrophicus</name>
    <dbReference type="NCBI Taxonomy" id="1482074"/>
    <lineage>
        <taxon>Bacteria</taxon>
        <taxon>Pseudomonadati</taxon>
        <taxon>Pseudomonadota</taxon>
        <taxon>Alphaproteobacteria</taxon>
        <taxon>Hyphomicrobiales</taxon>
        <taxon>Pleomorphomonadaceae</taxon>
        <taxon>Hartmannibacter</taxon>
    </lineage>
</organism>
<accession>A0A2C9D5C5</accession>